<reference evidence="1" key="1">
    <citation type="submission" date="2020-10" db="EMBL/GenBank/DDBJ databases">
        <authorList>
            <person name="Gilroy R."/>
        </authorList>
    </citation>
    <scope>NUCLEOTIDE SEQUENCE</scope>
    <source>
        <strain evidence="1">CHK197-8231</strain>
    </source>
</reference>
<proteinExistence type="predicted"/>
<accession>A0A9D1HUX9</accession>
<evidence type="ECO:0000313" key="1">
    <source>
        <dbReference type="EMBL" id="HIU23006.1"/>
    </source>
</evidence>
<dbReference type="AlphaFoldDB" id="A0A9D1HUX9"/>
<name>A0A9D1HUX9_9BACT</name>
<dbReference type="Proteomes" id="UP000824087">
    <property type="component" value="Unassembled WGS sequence"/>
</dbReference>
<comment type="caution">
    <text evidence="1">The sequence shown here is derived from an EMBL/GenBank/DDBJ whole genome shotgun (WGS) entry which is preliminary data.</text>
</comment>
<evidence type="ECO:0000313" key="2">
    <source>
        <dbReference type="Proteomes" id="UP000824087"/>
    </source>
</evidence>
<dbReference type="EMBL" id="DVML01000032">
    <property type="protein sequence ID" value="HIU23006.1"/>
    <property type="molecule type" value="Genomic_DNA"/>
</dbReference>
<protein>
    <submittedName>
        <fullName evidence="1">Uncharacterized protein</fullName>
    </submittedName>
</protein>
<organism evidence="1 2">
    <name type="scientific">Candidatus Fimihabitans intestinipullorum</name>
    <dbReference type="NCBI Taxonomy" id="2840820"/>
    <lineage>
        <taxon>Bacteria</taxon>
        <taxon>Bacillati</taxon>
        <taxon>Mycoplasmatota</taxon>
        <taxon>Mycoplasmatota incertae sedis</taxon>
        <taxon>Candidatus Fimihabitans</taxon>
    </lineage>
</organism>
<gene>
    <name evidence="1" type="ORF">IAD49_05435</name>
</gene>
<sequence length="47" mass="5758">MEKRKLELEENNPLKDYLDEIIGSLENQEEVEFPTYDFHLEEEKEDE</sequence>
<reference evidence="1" key="2">
    <citation type="journal article" date="2021" name="PeerJ">
        <title>Extensive microbial diversity within the chicken gut microbiome revealed by metagenomics and culture.</title>
        <authorList>
            <person name="Gilroy R."/>
            <person name="Ravi A."/>
            <person name="Getino M."/>
            <person name="Pursley I."/>
            <person name="Horton D.L."/>
            <person name="Alikhan N.F."/>
            <person name="Baker D."/>
            <person name="Gharbi K."/>
            <person name="Hall N."/>
            <person name="Watson M."/>
            <person name="Adriaenssens E.M."/>
            <person name="Foster-Nyarko E."/>
            <person name="Jarju S."/>
            <person name="Secka A."/>
            <person name="Antonio M."/>
            <person name="Oren A."/>
            <person name="Chaudhuri R.R."/>
            <person name="La Ragione R."/>
            <person name="Hildebrand F."/>
            <person name="Pallen M.J."/>
        </authorList>
    </citation>
    <scope>NUCLEOTIDE SEQUENCE</scope>
    <source>
        <strain evidence="1">CHK197-8231</strain>
    </source>
</reference>